<reference evidence="4 5" key="1">
    <citation type="submission" date="2018-01" db="EMBL/GenBank/DDBJ databases">
        <title>The draft genome of Hanstruepera neustonica JCM19743.</title>
        <authorList>
            <person name="He R.-H."/>
            <person name="Du Z.-J."/>
        </authorList>
    </citation>
    <scope>NUCLEOTIDE SEQUENCE [LARGE SCALE GENOMIC DNA]</scope>
    <source>
        <strain evidence="4 5">JCM19743</strain>
    </source>
</reference>
<evidence type="ECO:0000259" key="3">
    <source>
        <dbReference type="Pfam" id="PF19040"/>
    </source>
</evidence>
<sequence>MSKIITYRPDIDGLRAISVLLVILYHVDSTLFTGGFIGVDIFFVISGYLITSSINKQISNNSFSFKEFYLRRIKRIIPVLIFVLIVVTIPAYLFLFADDFESYSRTVLHTMLSTNNFYLWSANNNYFVGNTELMPLLHTWSLSVEEQYYIIWPILLYILHRFLNVKNITYAVIALLIGTTLLSIYMTGLDKSMAYYLLPARFFELLMGGTLAILWDRIPKFSKPTNHIISIIGILLVIIPSIVLTKMSVFPGLNAFWPCLGAVLVILTGKEKDSKGVVNNLLELKSMVFLGLLSYSMYLWHWPIIVFMKYLGYELTVSMVLSIIAATILLSYFSWKFVEQPFRYKFKYTFSKALLYILLPSLIIASLIYGVIDGNDGFTNRFPNLTEFDKRENFPNEVRSGCYNKLRVGNFEACNIGTTKNKVDGILIGDSFACHTGFFLDVLAKDANLYFNVSSVPGYPLLRNLDLPNNFGDDFANERFEYAKTLDVICVAAFWSAIKIDSENYNRMLEAIEELVALKKKVVIIDHLGMTSEMNIHKMKLNKTKIGVQFPKEDLLIPYSKNAERHIVNEIKRRFPSVTVIDLKDVMCDDGKCDYEVNNQIVYRDFYHLNVIGSRLIAEKYLEEKGNPLRDINN</sequence>
<accession>A0A2K1E371</accession>
<gene>
    <name evidence="4" type="ORF">C1T31_00755</name>
</gene>
<feature type="transmembrane region" description="Helical" evidence="1">
    <location>
        <begin position="76"/>
        <end position="97"/>
    </location>
</feature>
<dbReference type="EMBL" id="POWF01000001">
    <property type="protein sequence ID" value="PNQ74703.1"/>
    <property type="molecule type" value="Genomic_DNA"/>
</dbReference>
<dbReference type="PANTHER" id="PTHR23028">
    <property type="entry name" value="ACETYLTRANSFERASE"/>
    <property type="match status" value="1"/>
</dbReference>
<dbReference type="Pfam" id="PF19040">
    <property type="entry name" value="SGNH"/>
    <property type="match status" value="1"/>
</dbReference>
<evidence type="ECO:0000313" key="4">
    <source>
        <dbReference type="EMBL" id="PNQ74703.1"/>
    </source>
</evidence>
<evidence type="ECO:0000256" key="1">
    <source>
        <dbReference type="SAM" id="Phobius"/>
    </source>
</evidence>
<feature type="domain" description="SGNH" evidence="3">
    <location>
        <begin position="409"/>
        <end position="621"/>
    </location>
</feature>
<feature type="transmembrane region" description="Helical" evidence="1">
    <location>
        <begin position="287"/>
        <end position="305"/>
    </location>
</feature>
<keyword evidence="1" id="KW-0472">Membrane</keyword>
<feature type="domain" description="Acyltransferase 3" evidence="2">
    <location>
        <begin position="10"/>
        <end position="333"/>
    </location>
</feature>
<feature type="transmembrane region" description="Helical" evidence="1">
    <location>
        <begin position="147"/>
        <end position="163"/>
    </location>
</feature>
<feature type="transmembrane region" description="Helical" evidence="1">
    <location>
        <begin position="33"/>
        <end position="55"/>
    </location>
</feature>
<protein>
    <recommendedName>
        <fullName evidence="6">Acyltransferase</fullName>
    </recommendedName>
</protein>
<keyword evidence="1" id="KW-1133">Transmembrane helix</keyword>
<dbReference type="GO" id="GO:0009103">
    <property type="term" value="P:lipopolysaccharide biosynthetic process"/>
    <property type="evidence" value="ECO:0007669"/>
    <property type="project" value="TreeGrafter"/>
</dbReference>
<feature type="transmembrane region" description="Helical" evidence="1">
    <location>
        <begin position="311"/>
        <end position="333"/>
    </location>
</feature>
<proteinExistence type="predicted"/>
<feature type="transmembrane region" description="Helical" evidence="1">
    <location>
        <begin position="12"/>
        <end position="27"/>
    </location>
</feature>
<dbReference type="InterPro" id="IPR043968">
    <property type="entry name" value="SGNH"/>
</dbReference>
<evidence type="ECO:0000259" key="2">
    <source>
        <dbReference type="Pfam" id="PF01757"/>
    </source>
</evidence>
<keyword evidence="1" id="KW-0812">Transmembrane</keyword>
<comment type="caution">
    <text evidence="4">The sequence shown here is derived from an EMBL/GenBank/DDBJ whole genome shotgun (WGS) entry which is preliminary data.</text>
</comment>
<dbReference type="Proteomes" id="UP000236641">
    <property type="component" value="Unassembled WGS sequence"/>
</dbReference>
<feature type="transmembrane region" description="Helical" evidence="1">
    <location>
        <begin position="194"/>
        <end position="215"/>
    </location>
</feature>
<dbReference type="Pfam" id="PF01757">
    <property type="entry name" value="Acyl_transf_3"/>
    <property type="match status" value="1"/>
</dbReference>
<evidence type="ECO:0008006" key="6">
    <source>
        <dbReference type="Google" id="ProtNLM"/>
    </source>
</evidence>
<feature type="transmembrane region" description="Helical" evidence="1">
    <location>
        <begin position="353"/>
        <end position="372"/>
    </location>
</feature>
<dbReference type="PANTHER" id="PTHR23028:SF53">
    <property type="entry name" value="ACYL_TRANSF_3 DOMAIN-CONTAINING PROTEIN"/>
    <property type="match status" value="1"/>
</dbReference>
<evidence type="ECO:0000313" key="5">
    <source>
        <dbReference type="Proteomes" id="UP000236641"/>
    </source>
</evidence>
<dbReference type="GO" id="GO:0016747">
    <property type="term" value="F:acyltransferase activity, transferring groups other than amino-acyl groups"/>
    <property type="evidence" value="ECO:0007669"/>
    <property type="project" value="InterPro"/>
</dbReference>
<feature type="transmembrane region" description="Helical" evidence="1">
    <location>
        <begin position="170"/>
        <end position="188"/>
    </location>
</feature>
<organism evidence="4 5">
    <name type="scientific">Hanstruepera neustonica</name>
    <dbReference type="NCBI Taxonomy" id="1445657"/>
    <lineage>
        <taxon>Bacteria</taxon>
        <taxon>Pseudomonadati</taxon>
        <taxon>Bacteroidota</taxon>
        <taxon>Flavobacteriia</taxon>
        <taxon>Flavobacteriales</taxon>
        <taxon>Flavobacteriaceae</taxon>
        <taxon>Hanstruepera</taxon>
    </lineage>
</organism>
<keyword evidence="5" id="KW-1185">Reference proteome</keyword>
<dbReference type="InterPro" id="IPR050879">
    <property type="entry name" value="Acyltransferase_3"/>
</dbReference>
<feature type="transmembrane region" description="Helical" evidence="1">
    <location>
        <begin position="249"/>
        <end position="267"/>
    </location>
</feature>
<dbReference type="RefSeq" id="WP_103050557.1">
    <property type="nucleotide sequence ID" value="NZ_POWF01000001.1"/>
</dbReference>
<dbReference type="GO" id="GO:0016020">
    <property type="term" value="C:membrane"/>
    <property type="evidence" value="ECO:0007669"/>
    <property type="project" value="TreeGrafter"/>
</dbReference>
<name>A0A2K1E371_9FLAO</name>
<dbReference type="OrthoDB" id="290051at2"/>
<feature type="transmembrane region" description="Helical" evidence="1">
    <location>
        <begin position="227"/>
        <end position="243"/>
    </location>
</feature>
<dbReference type="InterPro" id="IPR002656">
    <property type="entry name" value="Acyl_transf_3_dom"/>
</dbReference>
<dbReference type="AlphaFoldDB" id="A0A2K1E371"/>